<dbReference type="Pfam" id="PF00754">
    <property type="entry name" value="F5_F8_type_C"/>
    <property type="match status" value="1"/>
</dbReference>
<dbReference type="Gene3D" id="3.50.4.10">
    <property type="entry name" value="Hepatocyte Growth Factor"/>
    <property type="match status" value="1"/>
</dbReference>
<feature type="compositionally biased region" description="Low complexity" evidence="1">
    <location>
        <begin position="150"/>
        <end position="160"/>
    </location>
</feature>
<dbReference type="InterPro" id="IPR003609">
    <property type="entry name" value="Pan_app"/>
</dbReference>
<evidence type="ECO:0000313" key="5">
    <source>
        <dbReference type="RefSeq" id="XP_022107638.1"/>
    </source>
</evidence>
<dbReference type="AlphaFoldDB" id="A0A8B7ZPX5"/>
<feature type="compositionally biased region" description="Polar residues" evidence="1">
    <location>
        <begin position="353"/>
        <end position="373"/>
    </location>
</feature>
<evidence type="ECO:0000313" key="4">
    <source>
        <dbReference type="Proteomes" id="UP000694845"/>
    </source>
</evidence>
<dbReference type="PROSITE" id="PS50948">
    <property type="entry name" value="PAN"/>
    <property type="match status" value="1"/>
</dbReference>
<dbReference type="InterPro" id="IPR008979">
    <property type="entry name" value="Galactose-bd-like_sf"/>
</dbReference>
<keyword evidence="4" id="KW-1185">Reference proteome</keyword>
<dbReference type="PANTHER" id="PTHR24543">
    <property type="entry name" value="MULTICOPPER OXIDASE-RELATED"/>
    <property type="match status" value="1"/>
</dbReference>
<gene>
    <name evidence="5" type="primary">LOC110988450</name>
</gene>
<dbReference type="InterPro" id="IPR000421">
    <property type="entry name" value="FA58C"/>
</dbReference>
<dbReference type="PANTHER" id="PTHR24543:SF325">
    <property type="entry name" value="F5_8 TYPE C DOMAIN-CONTAINING PROTEIN"/>
    <property type="match status" value="1"/>
</dbReference>
<protein>
    <submittedName>
        <fullName evidence="5">Uncharacterized protein LOC110988450</fullName>
    </submittedName>
</protein>
<reference evidence="5" key="1">
    <citation type="submission" date="2025-08" db="UniProtKB">
        <authorList>
            <consortium name="RefSeq"/>
        </authorList>
    </citation>
    <scope>IDENTIFICATION</scope>
</reference>
<dbReference type="GeneID" id="110988450"/>
<dbReference type="Pfam" id="PF00024">
    <property type="entry name" value="PAN_1"/>
    <property type="match status" value="1"/>
</dbReference>
<dbReference type="Proteomes" id="UP000694845">
    <property type="component" value="Unplaced"/>
</dbReference>
<sequence>MVSVGVLVLKYTSLHCYREKAAFEGNMFWQSVVAFFACALCTWQTSAGDACLRSATFRFTEDHALLGHTVEEIAGVSAVMCLALCLSWGGLCRSMNYNHTGTICQMNGATKEVCTGGFQLKPGVAYLDVSSALDMNLRCPKTFKVLEYTSSRTPSTSTWTQQLDSQGSEVTTMELATVKQEPNVEPGPTTQDQDSNRGPTTQYQESKQGTPTQEQNSQPEPSTQGQDSNRGPTTQSQHSKQETPTQEQGSLLGPTTQDQDSNRGPTTQGQDSKQGTPTQEQDSQPEPTAQGQDSNRGPTTQSQDSKQETPTQQQGSLLGPTTQDQDSNRGPTTQDQDSKQETSTQEQDVELEVTTQQEPDIEMTTSVPAGCNVNTEAPMGMASGLIADNKITASSDDIPPRLSRINQSGWCASFGDRDRWVQVDFGSSVSLTGVKSWGVEYSEVQTYQVLFGNDNIAWTEVRNGAGPDSKTTFPGRPYEEGITTSHFPTAVHTRYIRIRLVELAGSMACFRFELLGCRSDSPSNKSK</sequence>
<dbReference type="OMA" id="TSAGDAC"/>
<evidence type="ECO:0000256" key="1">
    <source>
        <dbReference type="SAM" id="MobiDB-lite"/>
    </source>
</evidence>
<name>A0A8B7ZPX5_ACAPL</name>
<dbReference type="KEGG" id="aplc:110988450"/>
<evidence type="ECO:0000259" key="3">
    <source>
        <dbReference type="PROSITE" id="PS50948"/>
    </source>
</evidence>
<dbReference type="SUPFAM" id="SSF57414">
    <property type="entry name" value="Hairpin loop containing domain-like"/>
    <property type="match status" value="1"/>
</dbReference>
<proteinExistence type="predicted"/>
<evidence type="ECO:0000259" key="2">
    <source>
        <dbReference type="PROSITE" id="PS50022"/>
    </source>
</evidence>
<dbReference type="SMART" id="SM00231">
    <property type="entry name" value="FA58C"/>
    <property type="match status" value="1"/>
</dbReference>
<feature type="region of interest" description="Disordered" evidence="1">
    <location>
        <begin position="150"/>
        <end position="373"/>
    </location>
</feature>
<dbReference type="Gene3D" id="2.60.120.260">
    <property type="entry name" value="Galactose-binding domain-like"/>
    <property type="match status" value="1"/>
</dbReference>
<feature type="domain" description="Apple" evidence="3">
    <location>
        <begin position="51"/>
        <end position="131"/>
    </location>
</feature>
<organism evidence="4 5">
    <name type="scientific">Acanthaster planci</name>
    <name type="common">Crown-of-thorns starfish</name>
    <dbReference type="NCBI Taxonomy" id="133434"/>
    <lineage>
        <taxon>Eukaryota</taxon>
        <taxon>Metazoa</taxon>
        <taxon>Echinodermata</taxon>
        <taxon>Eleutherozoa</taxon>
        <taxon>Asterozoa</taxon>
        <taxon>Asteroidea</taxon>
        <taxon>Valvatacea</taxon>
        <taxon>Valvatida</taxon>
        <taxon>Acanthasteridae</taxon>
        <taxon>Acanthaster</taxon>
    </lineage>
</organism>
<feature type="compositionally biased region" description="Polar residues" evidence="1">
    <location>
        <begin position="161"/>
        <end position="171"/>
    </location>
</feature>
<feature type="compositionally biased region" description="Polar residues" evidence="1">
    <location>
        <begin position="188"/>
        <end position="346"/>
    </location>
</feature>
<dbReference type="OrthoDB" id="441660at2759"/>
<dbReference type="SUPFAM" id="SSF49785">
    <property type="entry name" value="Galactose-binding domain-like"/>
    <property type="match status" value="1"/>
</dbReference>
<dbReference type="PROSITE" id="PS50022">
    <property type="entry name" value="FA58C_3"/>
    <property type="match status" value="1"/>
</dbReference>
<accession>A0A8B7ZPX5</accession>
<dbReference type="RefSeq" id="XP_022107638.1">
    <property type="nucleotide sequence ID" value="XM_022251946.1"/>
</dbReference>
<feature type="domain" description="F5/8 type C" evidence="2">
    <location>
        <begin position="374"/>
        <end position="517"/>
    </location>
</feature>